<evidence type="ECO:0000256" key="2">
    <source>
        <dbReference type="ARBA" id="ARBA00022670"/>
    </source>
</evidence>
<dbReference type="InterPro" id="IPR051708">
    <property type="entry name" value="Plant_Aspart_Prot_A1"/>
</dbReference>
<dbReference type="AlphaFoldDB" id="A0ABC8QTS2"/>
<accession>A0ABC8QTS2</accession>
<dbReference type="GO" id="GO:0006508">
    <property type="term" value="P:proteolysis"/>
    <property type="evidence" value="ECO:0007669"/>
    <property type="project" value="UniProtKB-KW"/>
</dbReference>
<dbReference type="PANTHER" id="PTHR47967">
    <property type="entry name" value="OS07G0603500 PROTEIN-RELATED"/>
    <property type="match status" value="1"/>
</dbReference>
<evidence type="ECO:0000256" key="1">
    <source>
        <dbReference type="ARBA" id="ARBA00007447"/>
    </source>
</evidence>
<evidence type="ECO:0000313" key="6">
    <source>
        <dbReference type="Proteomes" id="UP001642360"/>
    </source>
</evidence>
<dbReference type="InterPro" id="IPR021109">
    <property type="entry name" value="Peptidase_aspartic_dom_sf"/>
</dbReference>
<evidence type="ECO:0000256" key="3">
    <source>
        <dbReference type="ARBA" id="ARBA00022801"/>
    </source>
</evidence>
<name>A0ABC8QTS2_9AQUA</name>
<dbReference type="SUPFAM" id="SSF50630">
    <property type="entry name" value="Acid proteases"/>
    <property type="match status" value="1"/>
</dbReference>
<dbReference type="Proteomes" id="UP001642360">
    <property type="component" value="Unassembled WGS sequence"/>
</dbReference>
<dbReference type="PANTHER" id="PTHR47967:SF123">
    <property type="entry name" value="ASPARTIC PROTEINASE NEPENTHESIN-1-LIKE"/>
    <property type="match status" value="1"/>
</dbReference>
<dbReference type="PROSITE" id="PS51767">
    <property type="entry name" value="PEPTIDASE_A1"/>
    <property type="match status" value="1"/>
</dbReference>
<comment type="caution">
    <text evidence="5">The sequence shown here is derived from an EMBL/GenBank/DDBJ whole genome shotgun (WGS) entry which is preliminary data.</text>
</comment>
<protein>
    <recommendedName>
        <fullName evidence="4">Peptidase A1 domain-containing protein</fullName>
    </recommendedName>
</protein>
<keyword evidence="3" id="KW-0378">Hydrolase</keyword>
<dbReference type="GO" id="GO:0008233">
    <property type="term" value="F:peptidase activity"/>
    <property type="evidence" value="ECO:0007669"/>
    <property type="project" value="UniProtKB-KW"/>
</dbReference>
<dbReference type="Pfam" id="PF14543">
    <property type="entry name" value="TAXi_N"/>
    <property type="match status" value="1"/>
</dbReference>
<dbReference type="Gene3D" id="2.40.70.10">
    <property type="entry name" value="Acid Proteases"/>
    <property type="match status" value="2"/>
</dbReference>
<proteinExistence type="inferred from homology"/>
<evidence type="ECO:0000313" key="5">
    <source>
        <dbReference type="EMBL" id="CAK9134154.1"/>
    </source>
</evidence>
<dbReference type="Pfam" id="PF14541">
    <property type="entry name" value="TAXi_C"/>
    <property type="match status" value="1"/>
</dbReference>
<dbReference type="InterPro" id="IPR032799">
    <property type="entry name" value="TAXi_C"/>
</dbReference>
<sequence>MVKCTGSEPFGFSLKLIPWDSPESPLYPGNLTQLQKIQRLVSFSESRSNYLASISSPQIAINPDNIQFPVQLYNLQHTVSLKIGIPITEVNLLMDTGSASIWTQCATSKSFFAQEMSLFDPKISKTYAKLPCKHPICRKNRKFCNCITGPCICSFTYGNGAFSPKRKFKVTLSSDTFHMPLKNQVYKPFPNMTFGCSKEKLDNFSGTLGMGKSLVSLISQLRREVQGRFSYCFHNGNSYLRFGEDIPVRAQGLKTTPLVNLSLPLYYLNLIDISVGTRRLKFSRGFFSSCTIDSGTPFSVIAGKAYSQVIRAFAVYYFGKLDKIDGKKYKLELCYNLTRGFQDFASITFHFREADLVTVSTYIIDRQAGYMCVALKQGGNLTVLGALQQWDKRFIYDINANTLQFFSENCSKDRGG</sequence>
<keyword evidence="6" id="KW-1185">Reference proteome</keyword>
<organism evidence="5 6">
    <name type="scientific">Ilex paraguariensis</name>
    <name type="common">yerba mate</name>
    <dbReference type="NCBI Taxonomy" id="185542"/>
    <lineage>
        <taxon>Eukaryota</taxon>
        <taxon>Viridiplantae</taxon>
        <taxon>Streptophyta</taxon>
        <taxon>Embryophyta</taxon>
        <taxon>Tracheophyta</taxon>
        <taxon>Spermatophyta</taxon>
        <taxon>Magnoliopsida</taxon>
        <taxon>eudicotyledons</taxon>
        <taxon>Gunneridae</taxon>
        <taxon>Pentapetalae</taxon>
        <taxon>asterids</taxon>
        <taxon>campanulids</taxon>
        <taxon>Aquifoliales</taxon>
        <taxon>Aquifoliaceae</taxon>
        <taxon>Ilex</taxon>
    </lineage>
</organism>
<evidence type="ECO:0000259" key="4">
    <source>
        <dbReference type="PROSITE" id="PS51767"/>
    </source>
</evidence>
<dbReference type="EMBL" id="CAUOFW020000336">
    <property type="protein sequence ID" value="CAK9134154.1"/>
    <property type="molecule type" value="Genomic_DNA"/>
</dbReference>
<dbReference type="InterPro" id="IPR033121">
    <property type="entry name" value="PEPTIDASE_A1"/>
</dbReference>
<feature type="domain" description="Peptidase A1" evidence="4">
    <location>
        <begin position="77"/>
        <end position="406"/>
    </location>
</feature>
<reference evidence="5 6" key="1">
    <citation type="submission" date="2024-02" db="EMBL/GenBank/DDBJ databases">
        <authorList>
            <person name="Vignale AGUSTIN F."/>
            <person name="Sosa J E."/>
            <person name="Modenutti C."/>
        </authorList>
    </citation>
    <scope>NUCLEOTIDE SEQUENCE [LARGE SCALE GENOMIC DNA]</scope>
</reference>
<comment type="similarity">
    <text evidence="1">Belongs to the peptidase A1 family.</text>
</comment>
<gene>
    <name evidence="5" type="ORF">ILEXP_LOCUS1086</name>
</gene>
<dbReference type="InterPro" id="IPR032861">
    <property type="entry name" value="TAXi_N"/>
</dbReference>
<keyword evidence="2" id="KW-0645">Protease</keyword>